<name>A0A2T0B2G5_9CLOT</name>
<dbReference type="RefSeq" id="WP_106064088.1">
    <property type="nucleotide sequence ID" value="NZ_PVXO01000052.1"/>
</dbReference>
<dbReference type="AlphaFoldDB" id="A0A2T0B2G5"/>
<protein>
    <submittedName>
        <fullName evidence="1">Uncharacterized protein</fullName>
    </submittedName>
</protein>
<dbReference type="Proteomes" id="UP000239706">
    <property type="component" value="Unassembled WGS sequence"/>
</dbReference>
<dbReference type="OrthoDB" id="1912932at2"/>
<evidence type="ECO:0000313" key="1">
    <source>
        <dbReference type="EMBL" id="PRR78090.1"/>
    </source>
</evidence>
<reference evidence="1 2" key="1">
    <citation type="submission" date="2018-03" db="EMBL/GenBank/DDBJ databases">
        <title>Genome sequence of Clostridium liquoris DSM 100320.</title>
        <authorList>
            <person name="Poehlein A."/>
            <person name="Daniel R."/>
        </authorList>
    </citation>
    <scope>NUCLEOTIDE SEQUENCE [LARGE SCALE GENOMIC DNA]</scope>
    <source>
        <strain evidence="1 2">DSM 100320</strain>
    </source>
</reference>
<sequence length="81" mass="9390">MGKLYYCTECKRVLTSNEKCQYCNGESLKELDYGTPVNIIGSKLKGKVLKIQENVVRIIVRDDSNNKFIKEYEAEKLRKVL</sequence>
<proteinExistence type="predicted"/>
<accession>A0A2T0B2G5</accession>
<evidence type="ECO:0000313" key="2">
    <source>
        <dbReference type="Proteomes" id="UP000239706"/>
    </source>
</evidence>
<dbReference type="EMBL" id="PVXO01000052">
    <property type="protein sequence ID" value="PRR78090.1"/>
    <property type="molecule type" value="Genomic_DNA"/>
</dbReference>
<comment type="caution">
    <text evidence="1">The sequence shown here is derived from an EMBL/GenBank/DDBJ whole genome shotgun (WGS) entry which is preliminary data.</text>
</comment>
<keyword evidence="2" id="KW-1185">Reference proteome</keyword>
<gene>
    <name evidence="1" type="ORF">CLLI_20100</name>
</gene>
<organism evidence="1 2">
    <name type="scientific">Clostridium liquoris</name>
    <dbReference type="NCBI Taxonomy" id="1289519"/>
    <lineage>
        <taxon>Bacteria</taxon>
        <taxon>Bacillati</taxon>
        <taxon>Bacillota</taxon>
        <taxon>Clostridia</taxon>
        <taxon>Eubacteriales</taxon>
        <taxon>Clostridiaceae</taxon>
        <taxon>Clostridium</taxon>
    </lineage>
</organism>